<dbReference type="Gene3D" id="3.40.50.2300">
    <property type="match status" value="1"/>
</dbReference>
<dbReference type="InterPro" id="IPR039420">
    <property type="entry name" value="WalR-like"/>
</dbReference>
<accession>A0A0D0N3Y6</accession>
<dbReference type="AlphaFoldDB" id="A0A0D0N3Y6"/>
<dbReference type="GO" id="GO:0032993">
    <property type="term" value="C:protein-DNA complex"/>
    <property type="evidence" value="ECO:0007669"/>
    <property type="project" value="TreeGrafter"/>
</dbReference>
<dbReference type="OrthoDB" id="9802426at2"/>
<dbReference type="Pfam" id="PF00072">
    <property type="entry name" value="Response_reg"/>
    <property type="match status" value="1"/>
</dbReference>
<comment type="caution">
    <text evidence="6">The sequence shown here is derived from an EMBL/GenBank/DDBJ whole genome shotgun (WGS) entry which is preliminary data.</text>
</comment>
<feature type="DNA-binding region" description="OmpR/PhoB-type" evidence="3">
    <location>
        <begin position="125"/>
        <end position="224"/>
    </location>
</feature>
<keyword evidence="7" id="KW-1185">Reference proteome</keyword>
<dbReference type="GO" id="GO:0006355">
    <property type="term" value="P:regulation of DNA-templated transcription"/>
    <property type="evidence" value="ECO:0007669"/>
    <property type="project" value="InterPro"/>
</dbReference>
<evidence type="ECO:0000259" key="5">
    <source>
        <dbReference type="PROSITE" id="PS51755"/>
    </source>
</evidence>
<dbReference type="RefSeq" id="WP_043915078.1">
    <property type="nucleotide sequence ID" value="NZ_JBFBDQ010000002.1"/>
</dbReference>
<dbReference type="PATRIC" id="fig|2064.6.peg.5986"/>
<feature type="modified residue" description="4-aspartylphosphate" evidence="2">
    <location>
        <position position="52"/>
    </location>
</feature>
<gene>
    <name evidence="6" type="ORF">TR51_28210</name>
</gene>
<dbReference type="EMBL" id="JXZB01000004">
    <property type="protein sequence ID" value="KIQ62810.1"/>
    <property type="molecule type" value="Genomic_DNA"/>
</dbReference>
<dbReference type="GO" id="GO:0000976">
    <property type="term" value="F:transcription cis-regulatory region binding"/>
    <property type="evidence" value="ECO:0007669"/>
    <property type="project" value="TreeGrafter"/>
</dbReference>
<dbReference type="Proteomes" id="UP000032066">
    <property type="component" value="Unassembled WGS sequence"/>
</dbReference>
<dbReference type="GO" id="GO:0005829">
    <property type="term" value="C:cytosol"/>
    <property type="evidence" value="ECO:0007669"/>
    <property type="project" value="TreeGrafter"/>
</dbReference>
<dbReference type="PANTHER" id="PTHR48111">
    <property type="entry name" value="REGULATOR OF RPOS"/>
    <property type="match status" value="1"/>
</dbReference>
<dbReference type="InterPro" id="IPR036388">
    <property type="entry name" value="WH-like_DNA-bd_sf"/>
</dbReference>
<dbReference type="InterPro" id="IPR001789">
    <property type="entry name" value="Sig_transdc_resp-reg_receiver"/>
</dbReference>
<reference evidence="6 7" key="1">
    <citation type="submission" date="2015-02" db="EMBL/GenBank/DDBJ databases">
        <title>Draft genome sequence of Kitasatospora griseola MF730-N6, a bafilomycin, terpentecin and satosporin producer.</title>
        <authorList>
            <person name="Arens J.C."/>
            <person name="Haltli B."/>
            <person name="Kerr R.G."/>
        </authorList>
    </citation>
    <scope>NUCLEOTIDE SEQUENCE [LARGE SCALE GENOMIC DNA]</scope>
    <source>
        <strain evidence="6 7">MF730-N6</strain>
    </source>
</reference>
<keyword evidence="2" id="KW-0597">Phosphoprotein</keyword>
<evidence type="ECO:0000256" key="2">
    <source>
        <dbReference type="PROSITE-ProRule" id="PRU00169"/>
    </source>
</evidence>
<evidence type="ECO:0000313" key="7">
    <source>
        <dbReference type="Proteomes" id="UP000032066"/>
    </source>
</evidence>
<dbReference type="SMART" id="SM00448">
    <property type="entry name" value="REC"/>
    <property type="match status" value="1"/>
</dbReference>
<keyword evidence="1 3" id="KW-0238">DNA-binding</keyword>
<evidence type="ECO:0000313" key="6">
    <source>
        <dbReference type="EMBL" id="KIQ62810.1"/>
    </source>
</evidence>
<dbReference type="CDD" id="cd00383">
    <property type="entry name" value="trans_reg_C"/>
    <property type="match status" value="1"/>
</dbReference>
<dbReference type="Gene3D" id="6.10.250.690">
    <property type="match status" value="1"/>
</dbReference>
<evidence type="ECO:0000256" key="1">
    <source>
        <dbReference type="ARBA" id="ARBA00023125"/>
    </source>
</evidence>
<dbReference type="PROSITE" id="PS50110">
    <property type="entry name" value="RESPONSE_REGULATORY"/>
    <property type="match status" value="1"/>
</dbReference>
<feature type="domain" description="OmpR/PhoB-type" evidence="5">
    <location>
        <begin position="125"/>
        <end position="224"/>
    </location>
</feature>
<evidence type="ECO:0000259" key="4">
    <source>
        <dbReference type="PROSITE" id="PS50110"/>
    </source>
</evidence>
<dbReference type="SMART" id="SM00862">
    <property type="entry name" value="Trans_reg_C"/>
    <property type="match status" value="1"/>
</dbReference>
<name>A0A0D0N3Y6_KITGR</name>
<dbReference type="SUPFAM" id="SSF52172">
    <property type="entry name" value="CheY-like"/>
    <property type="match status" value="1"/>
</dbReference>
<dbReference type="PROSITE" id="PS51755">
    <property type="entry name" value="OMPR_PHOB"/>
    <property type="match status" value="1"/>
</dbReference>
<dbReference type="Pfam" id="PF00486">
    <property type="entry name" value="Trans_reg_C"/>
    <property type="match status" value="1"/>
</dbReference>
<sequence length="224" mass="24652">MTRVLAVDDEPRLLRTLRLNLLARQYAALTAGTARQALQLAEETPPDAVLLDLGLPDQDGMDVLRALRRHSAAPIIVLSGRTDPADRIHALDGGADDYLTKPFVMDELFARLRAVLRRPAPAAAPPLARIGDHTVDAAAARATGPDGPVRLTPIEWQLLSVLLAAPGRLVGRRQLLTAVWGPGHDHHSNYLRVHFAALRRKLERDPHRPRHLVTEPGLGYRYLP</sequence>
<dbReference type="GO" id="GO:0000156">
    <property type="term" value="F:phosphorelay response regulator activity"/>
    <property type="evidence" value="ECO:0007669"/>
    <property type="project" value="TreeGrafter"/>
</dbReference>
<feature type="domain" description="Response regulatory" evidence="4">
    <location>
        <begin position="3"/>
        <end position="116"/>
    </location>
</feature>
<organism evidence="6 7">
    <name type="scientific">Kitasatospora griseola</name>
    <name type="common">Streptomyces griseolosporeus</name>
    <dbReference type="NCBI Taxonomy" id="2064"/>
    <lineage>
        <taxon>Bacteria</taxon>
        <taxon>Bacillati</taxon>
        <taxon>Actinomycetota</taxon>
        <taxon>Actinomycetes</taxon>
        <taxon>Kitasatosporales</taxon>
        <taxon>Streptomycetaceae</taxon>
        <taxon>Kitasatospora</taxon>
    </lineage>
</organism>
<proteinExistence type="predicted"/>
<dbReference type="Gene3D" id="1.10.10.10">
    <property type="entry name" value="Winged helix-like DNA-binding domain superfamily/Winged helix DNA-binding domain"/>
    <property type="match status" value="1"/>
</dbReference>
<dbReference type="STRING" id="2064.TR51_28210"/>
<evidence type="ECO:0000256" key="3">
    <source>
        <dbReference type="PROSITE-ProRule" id="PRU01091"/>
    </source>
</evidence>
<dbReference type="InterPro" id="IPR011006">
    <property type="entry name" value="CheY-like_superfamily"/>
</dbReference>
<dbReference type="PANTHER" id="PTHR48111:SF50">
    <property type="entry name" value="KDP OPERON TRANSCRIPTIONAL REGULATORY PROTEIN KDPE"/>
    <property type="match status" value="1"/>
</dbReference>
<dbReference type="InterPro" id="IPR001867">
    <property type="entry name" value="OmpR/PhoB-type_DNA-bd"/>
</dbReference>
<protein>
    <submittedName>
        <fullName evidence="6">Fis family transcriptional regulator</fullName>
    </submittedName>
</protein>